<keyword evidence="1" id="KW-0175">Coiled coil</keyword>
<gene>
    <name evidence="2" type="ORF">ALP40_100298</name>
</gene>
<name>A0A3M5PE48_PSEVI</name>
<reference evidence="2 3" key="1">
    <citation type="submission" date="2018-08" db="EMBL/GenBank/DDBJ databases">
        <title>Recombination of ecologically and evolutionarily significant loci maintains genetic cohesion in the Pseudomonas syringae species complex.</title>
        <authorList>
            <person name="Dillon M."/>
            <person name="Thakur S."/>
            <person name="Almeida R.N.D."/>
            <person name="Weir B.S."/>
            <person name="Guttman D.S."/>
        </authorList>
    </citation>
    <scope>NUCLEOTIDE SEQUENCE [LARGE SCALE GENOMIC DNA]</scope>
    <source>
        <strain evidence="2 3">ICMP 19473</strain>
    </source>
</reference>
<organism evidence="2 3">
    <name type="scientific">Pseudomonas viridiflava</name>
    <name type="common">Phytomonas viridiflava</name>
    <dbReference type="NCBI Taxonomy" id="33069"/>
    <lineage>
        <taxon>Bacteria</taxon>
        <taxon>Pseudomonadati</taxon>
        <taxon>Pseudomonadota</taxon>
        <taxon>Gammaproteobacteria</taxon>
        <taxon>Pseudomonadales</taxon>
        <taxon>Pseudomonadaceae</taxon>
        <taxon>Pseudomonas</taxon>
    </lineage>
</organism>
<sequence length="236" mass="26335">MLAALEFAQAHAVFCTAHPGRWPSCGRTHVELRPNSTHPQIAPFQPFRRGVKRSHDMRFAPRNCPTGRTAQQLERVADDSLRSPLRRTTFIDFPGRHCVAFFMRGAKMDPTDLGPGTATWLSGTGTILLGGFLWLRKFISRDAADRAMDNADIGTVRRLNELLDSEREARKEAEARADQFARERNELAAAVGRMEGKIEALTSHIVQLTDKVTTQSAEIARLRSQLGGVNDAQMRN</sequence>
<dbReference type="EMBL" id="RBTP01000029">
    <property type="protein sequence ID" value="RMT82266.1"/>
    <property type="molecule type" value="Genomic_DNA"/>
</dbReference>
<evidence type="ECO:0000313" key="3">
    <source>
        <dbReference type="Proteomes" id="UP000273854"/>
    </source>
</evidence>
<evidence type="ECO:0000256" key="1">
    <source>
        <dbReference type="SAM" id="Coils"/>
    </source>
</evidence>
<protein>
    <submittedName>
        <fullName evidence="2">Methyl-accepting chemotaxis protein</fullName>
    </submittedName>
</protein>
<accession>A0A3M5PE48</accession>
<proteinExistence type="predicted"/>
<dbReference type="AlphaFoldDB" id="A0A3M5PE48"/>
<feature type="coiled-coil region" evidence="1">
    <location>
        <begin position="156"/>
        <end position="225"/>
    </location>
</feature>
<evidence type="ECO:0000313" key="2">
    <source>
        <dbReference type="EMBL" id="RMT82266.1"/>
    </source>
</evidence>
<dbReference type="Proteomes" id="UP000273854">
    <property type="component" value="Unassembled WGS sequence"/>
</dbReference>
<comment type="caution">
    <text evidence="2">The sequence shown here is derived from an EMBL/GenBank/DDBJ whole genome shotgun (WGS) entry which is preliminary data.</text>
</comment>